<dbReference type="EMBL" id="ML991816">
    <property type="protein sequence ID" value="KAF2232347.1"/>
    <property type="molecule type" value="Genomic_DNA"/>
</dbReference>
<dbReference type="PANTHER" id="PTHR10218">
    <property type="entry name" value="GTP-BINDING PROTEIN ALPHA SUBUNIT"/>
    <property type="match status" value="1"/>
</dbReference>
<dbReference type="PRINTS" id="PR00318">
    <property type="entry name" value="GPROTEINA"/>
</dbReference>
<dbReference type="SUPFAM" id="SSF47895">
    <property type="entry name" value="Transducin (alpha subunit), insertion domain"/>
    <property type="match status" value="1"/>
</dbReference>
<reference evidence="5" key="1">
    <citation type="journal article" date="2020" name="Stud. Mycol.">
        <title>101 Dothideomycetes genomes: a test case for predicting lifestyles and emergence of pathogens.</title>
        <authorList>
            <person name="Haridas S."/>
            <person name="Albert R."/>
            <person name="Binder M."/>
            <person name="Bloem J."/>
            <person name="Labutti K."/>
            <person name="Salamov A."/>
            <person name="Andreopoulos B."/>
            <person name="Baker S."/>
            <person name="Barry K."/>
            <person name="Bills G."/>
            <person name="Bluhm B."/>
            <person name="Cannon C."/>
            <person name="Castanera R."/>
            <person name="Culley D."/>
            <person name="Daum C."/>
            <person name="Ezra D."/>
            <person name="Gonzalez J."/>
            <person name="Henrissat B."/>
            <person name="Kuo A."/>
            <person name="Liang C."/>
            <person name="Lipzen A."/>
            <person name="Lutzoni F."/>
            <person name="Magnuson J."/>
            <person name="Mondo S."/>
            <person name="Nolan M."/>
            <person name="Ohm R."/>
            <person name="Pangilinan J."/>
            <person name="Park H.-J."/>
            <person name="Ramirez L."/>
            <person name="Alfaro M."/>
            <person name="Sun H."/>
            <person name="Tritt A."/>
            <person name="Yoshinaga Y."/>
            <person name="Zwiers L.-H."/>
            <person name="Turgeon B."/>
            <person name="Goodwin S."/>
            <person name="Spatafora J."/>
            <person name="Crous P."/>
            <person name="Grigoriev I."/>
        </authorList>
    </citation>
    <scope>NUCLEOTIDE SEQUENCE</scope>
    <source>
        <strain evidence="5">Tuck. ex Michener</strain>
    </source>
</reference>
<dbReference type="CDD" id="cd00066">
    <property type="entry name" value="G-alpha"/>
    <property type="match status" value="1"/>
</dbReference>
<dbReference type="Gene3D" id="3.40.50.300">
    <property type="entry name" value="P-loop containing nucleotide triphosphate hydrolases"/>
    <property type="match status" value="1"/>
</dbReference>
<evidence type="ECO:0000256" key="4">
    <source>
        <dbReference type="ARBA" id="ARBA00023224"/>
    </source>
</evidence>
<proteinExistence type="predicted"/>
<dbReference type="PROSITE" id="PS51882">
    <property type="entry name" value="G_ALPHA"/>
    <property type="match status" value="1"/>
</dbReference>
<keyword evidence="1" id="KW-0479">Metal-binding</keyword>
<evidence type="ECO:0000313" key="5">
    <source>
        <dbReference type="EMBL" id="KAF2232347.1"/>
    </source>
</evidence>
<evidence type="ECO:0000256" key="3">
    <source>
        <dbReference type="ARBA" id="ARBA00023134"/>
    </source>
</evidence>
<dbReference type="GO" id="GO:0005834">
    <property type="term" value="C:heterotrimeric G-protein complex"/>
    <property type="evidence" value="ECO:0007669"/>
    <property type="project" value="TreeGrafter"/>
</dbReference>
<dbReference type="Pfam" id="PF00503">
    <property type="entry name" value="G-alpha"/>
    <property type="match status" value="1"/>
</dbReference>
<evidence type="ECO:0000256" key="2">
    <source>
        <dbReference type="ARBA" id="ARBA00022741"/>
    </source>
</evidence>
<keyword evidence="4" id="KW-0807">Transducer</keyword>
<dbReference type="AlphaFoldDB" id="A0A6A6H382"/>
<dbReference type="InterPro" id="IPR001019">
    <property type="entry name" value="Gprotein_alpha_su"/>
</dbReference>
<dbReference type="Proteomes" id="UP000800092">
    <property type="component" value="Unassembled WGS sequence"/>
</dbReference>
<dbReference type="PANTHER" id="PTHR10218:SF302">
    <property type="entry name" value="GUANINE NUCLEOTIDE-BINDING PROTEIN ALPHA-5 SUBUNIT"/>
    <property type="match status" value="1"/>
</dbReference>
<dbReference type="GO" id="GO:0005525">
    <property type="term" value="F:GTP binding"/>
    <property type="evidence" value="ECO:0007669"/>
    <property type="project" value="UniProtKB-KW"/>
</dbReference>
<keyword evidence="2" id="KW-0547">Nucleotide-binding</keyword>
<keyword evidence="6" id="KW-1185">Reference proteome</keyword>
<dbReference type="GO" id="GO:0001664">
    <property type="term" value="F:G protein-coupled receptor binding"/>
    <property type="evidence" value="ECO:0007669"/>
    <property type="project" value="TreeGrafter"/>
</dbReference>
<dbReference type="OrthoDB" id="3938314at2759"/>
<organism evidence="5 6">
    <name type="scientific">Viridothelium virens</name>
    <name type="common">Speckled blister lichen</name>
    <name type="synonym">Trypethelium virens</name>
    <dbReference type="NCBI Taxonomy" id="1048519"/>
    <lineage>
        <taxon>Eukaryota</taxon>
        <taxon>Fungi</taxon>
        <taxon>Dikarya</taxon>
        <taxon>Ascomycota</taxon>
        <taxon>Pezizomycotina</taxon>
        <taxon>Dothideomycetes</taxon>
        <taxon>Dothideomycetes incertae sedis</taxon>
        <taxon>Trypetheliales</taxon>
        <taxon>Trypetheliaceae</taxon>
        <taxon>Viridothelium</taxon>
    </lineage>
</organism>
<dbReference type="GO" id="GO:0031683">
    <property type="term" value="F:G-protein beta/gamma-subunit complex binding"/>
    <property type="evidence" value="ECO:0007669"/>
    <property type="project" value="InterPro"/>
</dbReference>
<evidence type="ECO:0000313" key="6">
    <source>
        <dbReference type="Proteomes" id="UP000800092"/>
    </source>
</evidence>
<dbReference type="GO" id="GO:0003924">
    <property type="term" value="F:GTPase activity"/>
    <property type="evidence" value="ECO:0007669"/>
    <property type="project" value="InterPro"/>
</dbReference>
<dbReference type="GO" id="GO:0046872">
    <property type="term" value="F:metal ion binding"/>
    <property type="evidence" value="ECO:0007669"/>
    <property type="project" value="UniProtKB-KW"/>
</dbReference>
<accession>A0A6A6H382</accession>
<dbReference type="InterPro" id="IPR011025">
    <property type="entry name" value="GproteinA_insert"/>
</dbReference>
<dbReference type="InterPro" id="IPR027417">
    <property type="entry name" value="P-loop_NTPase"/>
</dbReference>
<evidence type="ECO:0000256" key="1">
    <source>
        <dbReference type="ARBA" id="ARBA00022723"/>
    </source>
</evidence>
<name>A0A6A6H382_VIRVR</name>
<dbReference type="GO" id="GO:0007188">
    <property type="term" value="P:adenylate cyclase-modulating G protein-coupled receptor signaling pathway"/>
    <property type="evidence" value="ECO:0007669"/>
    <property type="project" value="TreeGrafter"/>
</dbReference>
<dbReference type="SUPFAM" id="SSF52540">
    <property type="entry name" value="P-loop containing nucleoside triphosphate hydrolases"/>
    <property type="match status" value="1"/>
</dbReference>
<protein>
    <submittedName>
        <fullName evidence="5">G-alpha-domain-containing protein</fullName>
    </submittedName>
</protein>
<sequence>MREVYERLHLSRLHASPWQDTRSAESRRNDEVDDLLHEWANEKKREAKILFTGCGGSGKATLLRHLRILYGVPYTGDERRQWKMTIIKNMLSDSDAVLQYMRDQRIEFENDSNKDYAQAITAWSCNDDSNVVSGHIFEALKYLRIDKGYQSALFQTRDSWTHYPHSTLNLHYFINNLERLSAPNDLPSDEDILRASKRLCGITEVICDIGERKCRLYELGGSRGERKKWIHLFDDCSAVFFLAALNEYDQQLSEDSSVNRLSEALTLFESVTRSVWFANSAIVLFFTKVDIFLEKVTSGEIPIGKYFPEYDMLPNDIAAAQEFFANKFKKVAQITRKEIQVHYINVLSAESVKEAMSILQI</sequence>
<gene>
    <name evidence="5" type="ORF">EV356DRAFT_488600</name>
</gene>
<dbReference type="FunFam" id="3.40.50.300:FF:000692">
    <property type="entry name" value="Guanine nucleotide-binding protein subunit alpha"/>
    <property type="match status" value="1"/>
</dbReference>
<dbReference type="SMART" id="SM00275">
    <property type="entry name" value="G_alpha"/>
    <property type="match status" value="1"/>
</dbReference>
<keyword evidence="3" id="KW-0342">GTP-binding</keyword>
<dbReference type="GO" id="GO:0005737">
    <property type="term" value="C:cytoplasm"/>
    <property type="evidence" value="ECO:0007669"/>
    <property type="project" value="TreeGrafter"/>
</dbReference>
<dbReference type="Gene3D" id="1.10.400.10">
    <property type="entry name" value="GI Alpha 1, domain 2-like"/>
    <property type="match status" value="1"/>
</dbReference>